<dbReference type="OrthoDB" id="3684345at2"/>
<comment type="caution">
    <text evidence="1">The sequence shown here is derived from an EMBL/GenBank/DDBJ whole genome shotgun (WGS) entry which is preliminary data.</text>
</comment>
<keyword evidence="2" id="KW-1185">Reference proteome</keyword>
<reference evidence="1 2" key="1">
    <citation type="submission" date="2019-07" db="EMBL/GenBank/DDBJ databases">
        <title>Lentzea xizangensis sp. nov., isolated from Qinghai-Tibetan Plateau Soils.</title>
        <authorList>
            <person name="Huang J."/>
        </authorList>
    </citation>
    <scope>NUCLEOTIDE SEQUENCE [LARGE SCALE GENOMIC DNA]</scope>
    <source>
        <strain evidence="1 2">FXJ1.1311</strain>
    </source>
</reference>
<gene>
    <name evidence="1" type="ORF">FKR81_04230</name>
</gene>
<dbReference type="RefSeq" id="WP_146349596.1">
    <property type="nucleotide sequence ID" value="NZ_VOBR01000003.1"/>
</dbReference>
<protein>
    <submittedName>
        <fullName evidence="1">Uncharacterized protein</fullName>
    </submittedName>
</protein>
<accession>A0A563EZN9</accession>
<evidence type="ECO:0000313" key="1">
    <source>
        <dbReference type="EMBL" id="TWP53185.1"/>
    </source>
</evidence>
<dbReference type="EMBL" id="VOBR01000003">
    <property type="protein sequence ID" value="TWP53185.1"/>
    <property type="molecule type" value="Genomic_DNA"/>
</dbReference>
<dbReference type="Proteomes" id="UP000316639">
    <property type="component" value="Unassembled WGS sequence"/>
</dbReference>
<name>A0A563EZN9_9PSEU</name>
<evidence type="ECO:0000313" key="2">
    <source>
        <dbReference type="Proteomes" id="UP000316639"/>
    </source>
</evidence>
<dbReference type="AlphaFoldDB" id="A0A563EZN9"/>
<organism evidence="1 2">
    <name type="scientific">Lentzea tibetensis</name>
    <dbReference type="NCBI Taxonomy" id="2591470"/>
    <lineage>
        <taxon>Bacteria</taxon>
        <taxon>Bacillati</taxon>
        <taxon>Actinomycetota</taxon>
        <taxon>Actinomycetes</taxon>
        <taxon>Pseudonocardiales</taxon>
        <taxon>Pseudonocardiaceae</taxon>
        <taxon>Lentzea</taxon>
    </lineage>
</organism>
<sequence length="75" mass="8517">MVFREPKGSEEIVDGHSVWSSCEPADRELWCMSTTAVTEKHVLSVSVRRAKAPAERVQPLAQEWLPKMLKRLPVT</sequence>
<proteinExistence type="predicted"/>